<dbReference type="SUPFAM" id="SSF55729">
    <property type="entry name" value="Acyl-CoA N-acyltransferases (Nat)"/>
    <property type="match status" value="1"/>
</dbReference>
<protein>
    <recommendedName>
        <fullName evidence="1">N-acetyltransferase domain-containing protein</fullName>
    </recommendedName>
</protein>
<sequence length="211" mass="24460">MKNQVDTSSESNVIVRQLEEKDIPEVQALAVMCFGEDVAFDCKHYESQLARFPEGQRCVEYEGKIVGASGSLMVSRNDWDKDHTFDEICDEGYIRNHDPNGDYLYGIEVSVHPDYRNLKLGKTLYNERKELCRQLSLNGIVVGGRIPHYHKYADQYTPETYAELVVNNDIYDPVMTFQLKNDFNFLRILRNYLPDDAESCTHATLMEWKND</sequence>
<proteinExistence type="predicted"/>
<dbReference type="CDD" id="cd04301">
    <property type="entry name" value="NAT_SF"/>
    <property type="match status" value="1"/>
</dbReference>
<feature type="domain" description="N-acetyltransferase" evidence="1">
    <location>
        <begin position="13"/>
        <end position="211"/>
    </location>
</feature>
<dbReference type="Proteomes" id="UP001501459">
    <property type="component" value="Unassembled WGS sequence"/>
</dbReference>
<evidence type="ECO:0000313" key="2">
    <source>
        <dbReference type="EMBL" id="GAA0428264.1"/>
    </source>
</evidence>
<dbReference type="Pfam" id="PF00583">
    <property type="entry name" value="Acetyltransf_1"/>
    <property type="match status" value="1"/>
</dbReference>
<keyword evidence="3" id="KW-1185">Reference proteome</keyword>
<name>A0ABN0Z1L6_9BACI</name>
<evidence type="ECO:0000259" key="1">
    <source>
        <dbReference type="PROSITE" id="PS51186"/>
    </source>
</evidence>
<reference evidence="2 3" key="1">
    <citation type="journal article" date="2019" name="Int. J. Syst. Evol. Microbiol.">
        <title>The Global Catalogue of Microorganisms (GCM) 10K type strain sequencing project: providing services to taxonomists for standard genome sequencing and annotation.</title>
        <authorList>
            <consortium name="The Broad Institute Genomics Platform"/>
            <consortium name="The Broad Institute Genome Sequencing Center for Infectious Disease"/>
            <person name="Wu L."/>
            <person name="Ma J."/>
        </authorList>
    </citation>
    <scope>NUCLEOTIDE SEQUENCE [LARGE SCALE GENOMIC DNA]</scope>
    <source>
        <strain evidence="2 3">JCM 12149</strain>
    </source>
</reference>
<comment type="caution">
    <text evidence="2">The sequence shown here is derived from an EMBL/GenBank/DDBJ whole genome shotgun (WGS) entry which is preliminary data.</text>
</comment>
<gene>
    <name evidence="2" type="ORF">GCM10008983_00660</name>
</gene>
<accession>A0ABN0Z1L6</accession>
<evidence type="ECO:0000313" key="3">
    <source>
        <dbReference type="Proteomes" id="UP001501459"/>
    </source>
</evidence>
<dbReference type="PROSITE" id="PS51186">
    <property type="entry name" value="GNAT"/>
    <property type="match status" value="1"/>
</dbReference>
<dbReference type="InterPro" id="IPR000182">
    <property type="entry name" value="GNAT_dom"/>
</dbReference>
<dbReference type="Gene3D" id="3.40.630.30">
    <property type="match status" value="1"/>
</dbReference>
<organism evidence="2 3">
    <name type="scientific">Lentibacillus halophilus</name>
    <dbReference type="NCBI Taxonomy" id="295065"/>
    <lineage>
        <taxon>Bacteria</taxon>
        <taxon>Bacillati</taxon>
        <taxon>Bacillota</taxon>
        <taxon>Bacilli</taxon>
        <taxon>Bacillales</taxon>
        <taxon>Bacillaceae</taxon>
        <taxon>Lentibacillus</taxon>
    </lineage>
</organism>
<dbReference type="RefSeq" id="WP_343750409.1">
    <property type="nucleotide sequence ID" value="NZ_BAAADM010000002.1"/>
</dbReference>
<dbReference type="InterPro" id="IPR016181">
    <property type="entry name" value="Acyl_CoA_acyltransferase"/>
</dbReference>
<dbReference type="EMBL" id="BAAADM010000002">
    <property type="protein sequence ID" value="GAA0428264.1"/>
    <property type="molecule type" value="Genomic_DNA"/>
</dbReference>